<dbReference type="GO" id="GO:0016020">
    <property type="term" value="C:membrane"/>
    <property type="evidence" value="ECO:0007669"/>
    <property type="project" value="UniProtKB-SubCell"/>
</dbReference>
<dbReference type="GO" id="GO:0004252">
    <property type="term" value="F:serine-type endopeptidase activity"/>
    <property type="evidence" value="ECO:0007669"/>
    <property type="project" value="InterPro"/>
</dbReference>
<feature type="transmembrane region" description="Helical" evidence="7">
    <location>
        <begin position="170"/>
        <end position="191"/>
    </location>
</feature>
<accession>A0A9E2F2T6</accession>
<dbReference type="EMBL" id="QLTW01000344">
    <property type="protein sequence ID" value="MBT9146142.1"/>
    <property type="molecule type" value="Genomic_DNA"/>
</dbReference>
<name>A0A9E2F2T6_PSYF1</name>
<evidence type="ECO:0000256" key="4">
    <source>
        <dbReference type="ARBA" id="ARBA00022801"/>
    </source>
</evidence>
<organism evidence="9 10">
    <name type="scientific">Psychracetigena formicireducens</name>
    <dbReference type="NCBI Taxonomy" id="2986056"/>
    <lineage>
        <taxon>Bacteria</taxon>
        <taxon>Bacillati</taxon>
        <taxon>Candidatus Lithacetigenota</taxon>
        <taxon>Candidatus Psychracetigena</taxon>
    </lineage>
</organism>
<evidence type="ECO:0000256" key="7">
    <source>
        <dbReference type="SAM" id="Phobius"/>
    </source>
</evidence>
<comment type="subcellular location">
    <subcellularLocation>
        <location evidence="1">Membrane</location>
        <topology evidence="1">Multi-pass membrane protein</topology>
    </subcellularLocation>
</comment>
<dbReference type="InterPro" id="IPR022764">
    <property type="entry name" value="Peptidase_S54_rhomboid_dom"/>
</dbReference>
<dbReference type="InterPro" id="IPR050925">
    <property type="entry name" value="Rhomboid_protease_S54"/>
</dbReference>
<dbReference type="Gene3D" id="1.20.1540.10">
    <property type="entry name" value="Rhomboid-like"/>
    <property type="match status" value="1"/>
</dbReference>
<feature type="domain" description="Peptidase S54 rhomboid" evidence="8">
    <location>
        <begin position="153"/>
        <end position="240"/>
    </location>
</feature>
<feature type="domain" description="Peptidase S54 rhomboid" evidence="8">
    <location>
        <begin position="32"/>
        <end position="90"/>
    </location>
</feature>
<feature type="transmembrane region" description="Helical" evidence="7">
    <location>
        <begin position="35"/>
        <end position="61"/>
    </location>
</feature>
<dbReference type="Pfam" id="PF01694">
    <property type="entry name" value="Rhomboid"/>
    <property type="match status" value="2"/>
</dbReference>
<sequence>MLIFVLPEVLGSAEFLKSLFALHNIQSEYFYPWQWITYMFIHSDFMHLLFNMLGLLVFGALVENTLGGNRFALFYIASGVGAGLLYSFINYFEIYGQLQALEAYIANPNPNAFSLYLKEYFPSIYSQADGLIESYKMNPKNPETISATVDVLQNLYKTLLNRPMVGASGAVYAVMAAIAIFYPNIQFFLLLPPIPVKAKYLVGFYAALSFYNVVFPQTGSNIAHLAHLGGLVFGAVFALGIKKQLR</sequence>
<evidence type="ECO:0000256" key="5">
    <source>
        <dbReference type="ARBA" id="ARBA00022989"/>
    </source>
</evidence>
<feature type="transmembrane region" description="Helical" evidence="7">
    <location>
        <begin position="73"/>
        <end position="92"/>
    </location>
</feature>
<feature type="transmembrane region" description="Helical" evidence="7">
    <location>
        <begin position="198"/>
        <end position="215"/>
    </location>
</feature>
<protein>
    <submittedName>
        <fullName evidence="9">Rhomboid protease AarA</fullName>
        <ecNumber evidence="9">3.4.21.105</ecNumber>
    </submittedName>
</protein>
<dbReference type="GO" id="GO:0006508">
    <property type="term" value="P:proteolysis"/>
    <property type="evidence" value="ECO:0007669"/>
    <property type="project" value="UniProtKB-KW"/>
</dbReference>
<keyword evidence="9" id="KW-0645">Protease</keyword>
<dbReference type="AlphaFoldDB" id="A0A9E2F2T6"/>
<evidence type="ECO:0000256" key="1">
    <source>
        <dbReference type="ARBA" id="ARBA00004141"/>
    </source>
</evidence>
<reference evidence="9 10" key="1">
    <citation type="journal article" date="2021" name="bioRxiv">
        <title>Unique metabolic strategies in Hadean analogues reveal hints for primordial physiology.</title>
        <authorList>
            <person name="Nobu M.K."/>
            <person name="Nakai R."/>
            <person name="Tamazawa S."/>
            <person name="Mori H."/>
            <person name="Toyoda A."/>
            <person name="Ijiri A."/>
            <person name="Suzuki S."/>
            <person name="Kurokawa K."/>
            <person name="Kamagata Y."/>
            <person name="Tamaki H."/>
        </authorList>
    </citation>
    <scope>NUCLEOTIDE SEQUENCE [LARGE SCALE GENOMIC DNA]</scope>
    <source>
        <strain evidence="9">BS525</strain>
    </source>
</reference>
<dbReference type="PANTHER" id="PTHR43731:SF14">
    <property type="entry name" value="PRESENILIN-ASSOCIATED RHOMBOID-LIKE PROTEIN, MITOCHONDRIAL"/>
    <property type="match status" value="1"/>
</dbReference>
<keyword evidence="6 7" id="KW-0472">Membrane</keyword>
<comment type="caution">
    <text evidence="9">The sequence shown here is derived from an EMBL/GenBank/DDBJ whole genome shotgun (WGS) entry which is preliminary data.</text>
</comment>
<evidence type="ECO:0000256" key="3">
    <source>
        <dbReference type="ARBA" id="ARBA00022692"/>
    </source>
</evidence>
<keyword evidence="5 7" id="KW-1133">Transmembrane helix</keyword>
<gene>
    <name evidence="9" type="primary">aarA</name>
    <name evidence="9" type="ORF">DDT42_02024</name>
</gene>
<feature type="transmembrane region" description="Helical" evidence="7">
    <location>
        <begin position="221"/>
        <end position="241"/>
    </location>
</feature>
<keyword evidence="4 9" id="KW-0378">Hydrolase</keyword>
<evidence type="ECO:0000256" key="2">
    <source>
        <dbReference type="ARBA" id="ARBA00009045"/>
    </source>
</evidence>
<dbReference type="InterPro" id="IPR035952">
    <property type="entry name" value="Rhomboid-like_sf"/>
</dbReference>
<evidence type="ECO:0000256" key="6">
    <source>
        <dbReference type="ARBA" id="ARBA00023136"/>
    </source>
</evidence>
<comment type="similarity">
    <text evidence="2">Belongs to the peptidase S54 family.</text>
</comment>
<dbReference type="PANTHER" id="PTHR43731">
    <property type="entry name" value="RHOMBOID PROTEASE"/>
    <property type="match status" value="1"/>
</dbReference>
<dbReference type="SUPFAM" id="SSF144091">
    <property type="entry name" value="Rhomboid-like"/>
    <property type="match status" value="1"/>
</dbReference>
<evidence type="ECO:0000313" key="9">
    <source>
        <dbReference type="EMBL" id="MBT9146142.1"/>
    </source>
</evidence>
<dbReference type="EC" id="3.4.21.105" evidence="9"/>
<evidence type="ECO:0000259" key="8">
    <source>
        <dbReference type="Pfam" id="PF01694"/>
    </source>
</evidence>
<dbReference type="Proteomes" id="UP000811545">
    <property type="component" value="Unassembled WGS sequence"/>
</dbReference>
<proteinExistence type="inferred from homology"/>
<evidence type="ECO:0000313" key="10">
    <source>
        <dbReference type="Proteomes" id="UP000811545"/>
    </source>
</evidence>
<keyword evidence="3 7" id="KW-0812">Transmembrane</keyword>